<feature type="compositionally biased region" description="Basic residues" evidence="1">
    <location>
        <begin position="21"/>
        <end position="30"/>
    </location>
</feature>
<dbReference type="AlphaFoldDB" id="A0A5J4Z4V2"/>
<proteinExistence type="predicted"/>
<feature type="region of interest" description="Disordered" evidence="1">
    <location>
        <begin position="798"/>
        <end position="856"/>
    </location>
</feature>
<feature type="region of interest" description="Disordered" evidence="1">
    <location>
        <begin position="137"/>
        <end position="166"/>
    </location>
</feature>
<evidence type="ECO:0000313" key="2">
    <source>
        <dbReference type="EMBL" id="KAA8498706.1"/>
    </source>
</evidence>
<evidence type="ECO:0000313" key="3">
    <source>
        <dbReference type="Proteomes" id="UP000324585"/>
    </source>
</evidence>
<dbReference type="OrthoDB" id="2779at2759"/>
<accession>A0A5J4Z4V2</accession>
<organism evidence="2 3">
    <name type="scientific">Porphyridium purpureum</name>
    <name type="common">Red alga</name>
    <name type="synonym">Porphyridium cruentum</name>
    <dbReference type="NCBI Taxonomy" id="35688"/>
    <lineage>
        <taxon>Eukaryota</taxon>
        <taxon>Rhodophyta</taxon>
        <taxon>Bangiophyceae</taxon>
        <taxon>Porphyridiales</taxon>
        <taxon>Porphyridiaceae</taxon>
        <taxon>Porphyridium</taxon>
    </lineage>
</organism>
<feature type="compositionally biased region" description="Basic and acidic residues" evidence="1">
    <location>
        <begin position="137"/>
        <end position="147"/>
    </location>
</feature>
<dbReference type="PANTHER" id="PTHR47434">
    <property type="entry name" value="PROTEIN PTST HOMOLOG 3, CHLOROPLASTIC"/>
    <property type="match status" value="1"/>
</dbReference>
<reference evidence="3" key="1">
    <citation type="journal article" date="2019" name="Nat. Commun.">
        <title>Expansion of phycobilisome linker gene families in mesophilic red algae.</title>
        <authorList>
            <person name="Lee J."/>
            <person name="Kim D."/>
            <person name="Bhattacharya D."/>
            <person name="Yoon H.S."/>
        </authorList>
    </citation>
    <scope>NUCLEOTIDE SEQUENCE [LARGE SCALE GENOMIC DNA]</scope>
    <source>
        <strain evidence="3">CCMP 1328</strain>
    </source>
</reference>
<feature type="region of interest" description="Disordered" evidence="1">
    <location>
        <begin position="1"/>
        <end position="40"/>
    </location>
</feature>
<dbReference type="Proteomes" id="UP000324585">
    <property type="component" value="Unassembled WGS sequence"/>
</dbReference>
<name>A0A5J4Z4V2_PORPP</name>
<gene>
    <name evidence="2" type="ORF">FVE85_6291</name>
</gene>
<evidence type="ECO:0000256" key="1">
    <source>
        <dbReference type="SAM" id="MobiDB-lite"/>
    </source>
</evidence>
<protein>
    <submittedName>
        <fullName evidence="2">Uncharacterized protein</fullName>
    </submittedName>
</protein>
<sequence length="874" mass="99372">MAFLGTPALSSNQKRASSSKPRARRRRRHQVSNSDHTFGGGLAQSTCALPSLSLSASTCGARGSPLALVKRWPHSRTVPALPRAVHTGAGWRRRAGIITRRALAETNHVQAFGRLENERTPKSARKASVTRYRETMRMEPASKESAARESALTRHRHLSSRDTTLSQRQRTVLERVKSRSRILPVDGDASNCKDRAIVVHSAELQDVCFGLRSVQVRYSLPADRLPTRKQLLSSGRGDLVYRIRKLGGMQRIADALQWEAAQPRRDWSVLRHVLDEYIDFLAIFDGPAWTVTCKDLRDHGYGYLLQAMRLHGGFSRIRALGQEHHLKQLRTQKGPGVSVGAPGRFRAPPGYWNAFENVEHALREFCQMYGIENRVPRKNELLAAGRGDLVNAIRKHGGFHQARERLALGAGVSRRARGYWDDFCTVQGEVGSFIHLFGYPGLMPSAPELRRHQRGDLVYAIERHGGFSRVARLMHLFWHGPYSFWRDLMNLERRIDAYVEMKGMGRYFPSFAALHAEGRFDLIFGIQLHGGFLLTARKMKRLINVQQRSAGFWRDPRNVQSELREFCALLPMDMRGTMPSSVFMVKAGRADLAYGVRDCGGWIFYAQRLGLRFSFPRRPSNFWANPANVKRELRVYIKDRGLDTRRMPSLDNLKLDGRSDIAFAIQRYHGGQDAYAEYIGMPVTLDRGRQQVSIEWLHSWQNFSLALSSWIDRNGFPDLMPARDDLLRTQRHDLRYAVHVHGGYEQTARRMGLIFVTPGNPESWLVQWLGLQASKLMVDVRELHERRVRDPAFMSHLAASASMRPSTRRRDSSGSSARRLAPPTVRLQLNTSPEREHAYSASTQSSTQPPHPITTRDMMNAGLARYLYPVNPRK</sequence>
<comment type="caution">
    <text evidence="2">The sequence shown here is derived from an EMBL/GenBank/DDBJ whole genome shotgun (WGS) entry which is preliminary data.</text>
</comment>
<keyword evidence="3" id="KW-1185">Reference proteome</keyword>
<dbReference type="EMBL" id="VRMN01000001">
    <property type="protein sequence ID" value="KAA8498706.1"/>
    <property type="molecule type" value="Genomic_DNA"/>
</dbReference>